<dbReference type="PANTHER" id="PTHR36124">
    <property type="match status" value="1"/>
</dbReference>
<keyword evidence="3" id="KW-1185">Reference proteome</keyword>
<keyword evidence="1" id="KW-1133">Transmembrane helix</keyword>
<evidence type="ECO:0000313" key="2">
    <source>
        <dbReference type="EMBL" id="CZS96510.1"/>
    </source>
</evidence>
<proteinExistence type="predicted"/>
<name>A0A1E1KEW0_9HELO</name>
<dbReference type="Proteomes" id="UP000178129">
    <property type="component" value="Unassembled WGS sequence"/>
</dbReference>
<dbReference type="InterPro" id="IPR046366">
    <property type="entry name" value="MPAB"/>
</dbReference>
<evidence type="ECO:0000256" key="1">
    <source>
        <dbReference type="SAM" id="Phobius"/>
    </source>
</evidence>
<sequence>MSPNILIKIVAAVILLLLPGFYLYSPTSKSAKLLTTILIAGYAISTRMDTYSILWSGLSAFFSNVYVSIGSILFTLAIWQIQQNRRYARINKLKSKFSFNDDPNSWKHMTVEQAQEIESNMAEWEFPRLFQFAWISDFLRTSTNPGVSRALVRSGHMVNPDPMIEHERLQTTVHLMSAMVAMEFRSATQSLVVSRINEHHHRYGSWINSDDVLYLIIHFSQSPVQWINAFGYRNLEAFEVQAMWILWREIACSMGVKYIPENLEQANKWRENFESTFRWREDANEEAGMAMMNEIIYVVPSIFKPFAVKLIVSILDEDIVHFCQMEKLSPSAVLRSLTYGVFRICSFFIREFCFPRLSPYKRTPDAPNNRGTWNFGHTPYDTLPFFQERSLWNLFGYGALARRLYGIPMASSKYFSDGIAIERMGALRNTAETQTAAEKKVRENAAVLEKAPYGYRPGIGFQVGRLLPLVEGPSYGLEMNSFPKSAPLIPASTERFEKKYERRSVGSKLTVIEKAEDVVVFDNAEVKLSGIREAVLCP</sequence>
<comment type="caution">
    <text evidence="2">The sequence shown here is derived from an EMBL/GenBank/DDBJ whole genome shotgun (WGS) entry which is preliminary data.</text>
</comment>
<dbReference type="GO" id="GO:0016491">
    <property type="term" value="F:oxidoreductase activity"/>
    <property type="evidence" value="ECO:0007669"/>
    <property type="project" value="InterPro"/>
</dbReference>
<feature type="transmembrane region" description="Helical" evidence="1">
    <location>
        <begin position="6"/>
        <end position="24"/>
    </location>
</feature>
<evidence type="ECO:0000313" key="3">
    <source>
        <dbReference type="Proteomes" id="UP000178129"/>
    </source>
</evidence>
<gene>
    <name evidence="2" type="ORF">RCO7_04846</name>
</gene>
<organism evidence="2 3">
    <name type="scientific">Rhynchosporium graminicola</name>
    <dbReference type="NCBI Taxonomy" id="2792576"/>
    <lineage>
        <taxon>Eukaryota</taxon>
        <taxon>Fungi</taxon>
        <taxon>Dikarya</taxon>
        <taxon>Ascomycota</taxon>
        <taxon>Pezizomycotina</taxon>
        <taxon>Leotiomycetes</taxon>
        <taxon>Helotiales</taxon>
        <taxon>Ploettnerulaceae</taxon>
        <taxon>Rhynchosporium</taxon>
    </lineage>
</organism>
<protein>
    <submittedName>
        <fullName evidence="2">Uncharacterized protein</fullName>
    </submittedName>
</protein>
<dbReference type="EMBL" id="FJUW01000012">
    <property type="protein sequence ID" value="CZS96510.1"/>
    <property type="molecule type" value="Genomic_DNA"/>
</dbReference>
<dbReference type="AlphaFoldDB" id="A0A1E1KEW0"/>
<keyword evidence="1" id="KW-0472">Membrane</keyword>
<accession>A0A1E1KEW0</accession>
<dbReference type="PANTHER" id="PTHR36124:SF1">
    <property type="entry name" value="ER-BOUND OXYGENASE MPAB_MPAB'_RUBBER OXYGENASE CATALYTIC DOMAIN-CONTAINING PROTEIN"/>
    <property type="match status" value="1"/>
</dbReference>
<dbReference type="STRING" id="914237.A0A1E1KEW0"/>
<dbReference type="InParanoid" id="A0A1E1KEW0"/>
<reference evidence="3" key="1">
    <citation type="submission" date="2016-03" db="EMBL/GenBank/DDBJ databases">
        <authorList>
            <person name="Ploux O."/>
        </authorList>
    </citation>
    <scope>NUCLEOTIDE SEQUENCE [LARGE SCALE GENOMIC DNA]</scope>
    <source>
        <strain evidence="3">UK7</strain>
    </source>
</reference>
<feature type="transmembrane region" description="Helical" evidence="1">
    <location>
        <begin position="54"/>
        <end position="79"/>
    </location>
</feature>
<keyword evidence="1" id="KW-0812">Transmembrane</keyword>